<accession>A0A382UIP3</accession>
<gene>
    <name evidence="1" type="ORF">METZ01_LOCUS386997</name>
</gene>
<reference evidence="1" key="1">
    <citation type="submission" date="2018-05" db="EMBL/GenBank/DDBJ databases">
        <authorList>
            <person name="Lanie J.A."/>
            <person name="Ng W.-L."/>
            <person name="Kazmierczak K.M."/>
            <person name="Andrzejewski T.M."/>
            <person name="Davidsen T.M."/>
            <person name="Wayne K.J."/>
            <person name="Tettelin H."/>
            <person name="Glass J.I."/>
            <person name="Rusch D."/>
            <person name="Podicherti R."/>
            <person name="Tsui H.-C.T."/>
            <person name="Winkler M.E."/>
        </authorList>
    </citation>
    <scope>NUCLEOTIDE SEQUENCE</scope>
</reference>
<organism evidence="1">
    <name type="scientific">marine metagenome</name>
    <dbReference type="NCBI Taxonomy" id="408172"/>
    <lineage>
        <taxon>unclassified sequences</taxon>
        <taxon>metagenomes</taxon>
        <taxon>ecological metagenomes</taxon>
    </lineage>
</organism>
<dbReference type="AlphaFoldDB" id="A0A382UIP3"/>
<dbReference type="EMBL" id="UINC01144556">
    <property type="protein sequence ID" value="SVD34143.1"/>
    <property type="molecule type" value="Genomic_DNA"/>
</dbReference>
<protein>
    <submittedName>
        <fullName evidence="1">Uncharacterized protein</fullName>
    </submittedName>
</protein>
<feature type="non-terminal residue" evidence="1">
    <location>
        <position position="71"/>
    </location>
</feature>
<proteinExistence type="predicted"/>
<name>A0A382UIP3_9ZZZZ</name>
<sequence length="71" mass="8186">MSFRTNRVSSVNNMGVAVFFTRGMSIEEWNKAGLLEREMAFYRRLSKKVGRICFVTYGDSDDSRYCDDLAS</sequence>
<evidence type="ECO:0000313" key="1">
    <source>
        <dbReference type="EMBL" id="SVD34143.1"/>
    </source>
</evidence>